<dbReference type="SMART" id="SM00091">
    <property type="entry name" value="PAS"/>
    <property type="match status" value="2"/>
</dbReference>
<name>A0ABV0J1A5_9NEIS</name>
<sequence>MSMRSVLSWQGSNLELLEALSLPVWIFDIDHKRVFWANEAALQVWGARSLRELQDRDMASDMSVSVSQRLAQYQQDFEREGASFVESWTLYPNGRPCVLKVKFRGIRVNGRMLMFCEAQNSLSADPASLRSTEALLHTSVLISLYDDDGRALYRNPAAREWLASSGENWRQHFVHDSDWQQLRQGVAACGEARLLARVNTREGMRWHEVAARACRDAVTGQDALLVSEVDITDLKHAEARASFLANHDVLTGLPNRNGIRSELLPHLQQALRNGRQVALMFIDLDRFKNVNDSLGHACGDELLIRMAGRLVGLLGHDEKAARLGGDEFLVMLSAPQVAERAETLGRRILQALAVPMRLEGMDVGVSASIGVSVCEGRALDLEQMMRHADLAMYAAKDAGRNNLMFFTPALEARSQAQLALETDIRRGLDAGEFLAYFQPRVDIGSGKVVGAEALARWRHPQRGLLMPDSFIPLCEDCGMVMELGRQILAQAARQQRQWRESGLDLLVSVNLSACQFVDPGLPSLIEQLLADSGCQPDRLELEITESVLLGHDEQTMSTLQALRALGVRIAVDDFGTGYSNLAYLQRYPLTSLKIDRSFIATLDDKPAIAELITTLCRMLGLNMVAEGVETEDQLAWLVERGCQEYQGFLYSPALSARDFLQRLAQPAAALYQYVD</sequence>
<dbReference type="SMART" id="SM00267">
    <property type="entry name" value="GGDEF"/>
    <property type="match status" value="1"/>
</dbReference>
<proteinExistence type="predicted"/>
<dbReference type="InterPro" id="IPR043128">
    <property type="entry name" value="Rev_trsase/Diguanyl_cyclase"/>
</dbReference>
<dbReference type="Gene3D" id="3.30.70.270">
    <property type="match status" value="1"/>
</dbReference>
<reference evidence="3 4" key="1">
    <citation type="submission" date="2024-05" db="EMBL/GenBank/DDBJ databases">
        <authorList>
            <person name="De Oliveira J.P."/>
            <person name="Noriler S.A."/>
            <person name="De Oliveira A.G."/>
            <person name="Sipoli D.S."/>
        </authorList>
    </citation>
    <scope>NUCLEOTIDE SEQUENCE [LARGE SCALE GENOMIC DNA]</scope>
    <source>
        <strain evidence="3 4">LABIM192</strain>
    </source>
</reference>
<dbReference type="EMBL" id="JBDXMI010000001">
    <property type="protein sequence ID" value="MEO9386620.1"/>
    <property type="molecule type" value="Genomic_DNA"/>
</dbReference>
<dbReference type="InterPro" id="IPR001633">
    <property type="entry name" value="EAL_dom"/>
</dbReference>
<accession>A0ABV0J1A5</accession>
<evidence type="ECO:0000313" key="3">
    <source>
        <dbReference type="EMBL" id="MEO9386620.1"/>
    </source>
</evidence>
<protein>
    <submittedName>
        <fullName evidence="3">EAL domain-containing protein</fullName>
    </submittedName>
</protein>
<dbReference type="PROSITE" id="PS50883">
    <property type="entry name" value="EAL"/>
    <property type="match status" value="1"/>
</dbReference>
<dbReference type="Proteomes" id="UP001462502">
    <property type="component" value="Unassembled WGS sequence"/>
</dbReference>
<dbReference type="CDD" id="cd01948">
    <property type="entry name" value="EAL"/>
    <property type="match status" value="1"/>
</dbReference>
<evidence type="ECO:0000259" key="1">
    <source>
        <dbReference type="PROSITE" id="PS50883"/>
    </source>
</evidence>
<dbReference type="Pfam" id="PF00990">
    <property type="entry name" value="GGDEF"/>
    <property type="match status" value="1"/>
</dbReference>
<dbReference type="PANTHER" id="PTHR44757:SF2">
    <property type="entry name" value="BIOFILM ARCHITECTURE MAINTENANCE PROTEIN MBAA"/>
    <property type="match status" value="1"/>
</dbReference>
<feature type="domain" description="GGDEF" evidence="2">
    <location>
        <begin position="275"/>
        <end position="408"/>
    </location>
</feature>
<gene>
    <name evidence="3" type="ORF">ABI908_21205</name>
</gene>
<dbReference type="InterPro" id="IPR000014">
    <property type="entry name" value="PAS"/>
</dbReference>
<keyword evidence="4" id="KW-1185">Reference proteome</keyword>
<dbReference type="SUPFAM" id="SSF55073">
    <property type="entry name" value="Nucleotide cyclase"/>
    <property type="match status" value="1"/>
</dbReference>
<dbReference type="Gene3D" id="3.30.450.20">
    <property type="entry name" value="PAS domain"/>
    <property type="match status" value="1"/>
</dbReference>
<dbReference type="SUPFAM" id="SSF55785">
    <property type="entry name" value="PYP-like sensor domain (PAS domain)"/>
    <property type="match status" value="2"/>
</dbReference>
<dbReference type="SUPFAM" id="SSF141868">
    <property type="entry name" value="EAL domain-like"/>
    <property type="match status" value="1"/>
</dbReference>
<dbReference type="InterPro" id="IPR035965">
    <property type="entry name" value="PAS-like_dom_sf"/>
</dbReference>
<dbReference type="NCBIfam" id="TIGR00254">
    <property type="entry name" value="GGDEF"/>
    <property type="match status" value="1"/>
</dbReference>
<dbReference type="PANTHER" id="PTHR44757">
    <property type="entry name" value="DIGUANYLATE CYCLASE DGCP"/>
    <property type="match status" value="1"/>
</dbReference>
<comment type="caution">
    <text evidence="3">The sequence shown here is derived from an EMBL/GenBank/DDBJ whole genome shotgun (WGS) entry which is preliminary data.</text>
</comment>
<evidence type="ECO:0000313" key="4">
    <source>
        <dbReference type="Proteomes" id="UP001462502"/>
    </source>
</evidence>
<dbReference type="Pfam" id="PF00563">
    <property type="entry name" value="EAL"/>
    <property type="match status" value="1"/>
</dbReference>
<dbReference type="InterPro" id="IPR000160">
    <property type="entry name" value="GGDEF_dom"/>
</dbReference>
<dbReference type="PROSITE" id="PS50887">
    <property type="entry name" value="GGDEF"/>
    <property type="match status" value="1"/>
</dbReference>
<dbReference type="Gene3D" id="3.20.20.450">
    <property type="entry name" value="EAL domain"/>
    <property type="match status" value="1"/>
</dbReference>
<dbReference type="InterPro" id="IPR035919">
    <property type="entry name" value="EAL_sf"/>
</dbReference>
<feature type="domain" description="EAL" evidence="1">
    <location>
        <begin position="417"/>
        <end position="667"/>
    </location>
</feature>
<organism evidence="3 4">
    <name type="scientific">Chromobacterium phragmitis</name>
    <dbReference type="NCBI Taxonomy" id="2202141"/>
    <lineage>
        <taxon>Bacteria</taxon>
        <taxon>Pseudomonadati</taxon>
        <taxon>Pseudomonadota</taxon>
        <taxon>Betaproteobacteria</taxon>
        <taxon>Neisseriales</taxon>
        <taxon>Chromobacteriaceae</taxon>
        <taxon>Chromobacterium</taxon>
    </lineage>
</organism>
<dbReference type="RefSeq" id="WP_347950087.1">
    <property type="nucleotide sequence ID" value="NZ_JBDXMI010000001.1"/>
</dbReference>
<dbReference type="InterPro" id="IPR029787">
    <property type="entry name" value="Nucleotide_cyclase"/>
</dbReference>
<dbReference type="SMART" id="SM00052">
    <property type="entry name" value="EAL"/>
    <property type="match status" value="1"/>
</dbReference>
<evidence type="ECO:0000259" key="2">
    <source>
        <dbReference type="PROSITE" id="PS50887"/>
    </source>
</evidence>
<dbReference type="InterPro" id="IPR052155">
    <property type="entry name" value="Biofilm_reg_signaling"/>
</dbReference>
<dbReference type="Pfam" id="PF13188">
    <property type="entry name" value="PAS_8"/>
    <property type="match status" value="1"/>
</dbReference>
<dbReference type="CDD" id="cd01949">
    <property type="entry name" value="GGDEF"/>
    <property type="match status" value="1"/>
</dbReference>